<dbReference type="InterPro" id="IPR013328">
    <property type="entry name" value="6PGD_dom2"/>
</dbReference>
<dbReference type="PIRSF" id="PIRSF000103">
    <property type="entry name" value="HIBADH"/>
    <property type="match status" value="1"/>
</dbReference>
<dbReference type="InterPro" id="IPR029154">
    <property type="entry name" value="HIBADH-like_NADP-bd"/>
</dbReference>
<dbReference type="SUPFAM" id="SSF48179">
    <property type="entry name" value="6-phosphogluconate dehydrogenase C-terminal domain-like"/>
    <property type="match status" value="1"/>
</dbReference>
<sequence length="320" mass="33994">MPTPPERIGFVGVGRMGANMARRLKGQGYRIAAVQDRHAESSETLAQELGSEKARSPGRVADISDIIFTVVSDDAAMYEIYAEQDPASLMAHAKDRLFINCATLSPDVHRDIERLVTERGGRCLEACMAGSITHAREGTLYLMCGGKHEVFASAKAVLEALGTKVQYIGQAGEAAQVKALVNMVMNSNTVALAEGLGLGAALGIDLTLLRDVFTQTGAASRVLDTDGEDMQQRTHECYFSVSHAAKDSAIAIDLAKQAGLALPVACATLSQYQRLMELGKGNLDKSAAAELTFPDRLGSSKSTCDSGENVKGRNNSTVPS</sequence>
<gene>
    <name evidence="7" type="ORF">Nkreftii_001700</name>
</gene>
<dbReference type="SUPFAM" id="SSF51735">
    <property type="entry name" value="NAD(P)-binding Rossmann-fold domains"/>
    <property type="match status" value="1"/>
</dbReference>
<keyword evidence="1 7" id="KW-0560">Oxidoreductase</keyword>
<dbReference type="Pfam" id="PF14833">
    <property type="entry name" value="NAD_binding_11"/>
    <property type="match status" value="1"/>
</dbReference>
<evidence type="ECO:0000313" key="7">
    <source>
        <dbReference type="EMBL" id="QPD03926.1"/>
    </source>
</evidence>
<feature type="domain" description="3-hydroxyisobutyrate dehydrogenase-like NAD-binding" evidence="6">
    <location>
        <begin position="172"/>
        <end position="291"/>
    </location>
</feature>
<evidence type="ECO:0000313" key="8">
    <source>
        <dbReference type="Proteomes" id="UP000593737"/>
    </source>
</evidence>
<evidence type="ECO:0000256" key="3">
    <source>
        <dbReference type="PIRSR" id="PIRSR000103-1"/>
    </source>
</evidence>
<evidence type="ECO:0000259" key="5">
    <source>
        <dbReference type="Pfam" id="PF03446"/>
    </source>
</evidence>
<evidence type="ECO:0000256" key="1">
    <source>
        <dbReference type="ARBA" id="ARBA00023002"/>
    </source>
</evidence>
<dbReference type="Pfam" id="PF03446">
    <property type="entry name" value="NAD_binding_2"/>
    <property type="match status" value="1"/>
</dbReference>
<organism evidence="7 8">
    <name type="scientific">Candidatus Nitrospira kreftii</name>
    <dbReference type="NCBI Taxonomy" id="2652173"/>
    <lineage>
        <taxon>Bacteria</taxon>
        <taxon>Pseudomonadati</taxon>
        <taxon>Nitrospirota</taxon>
        <taxon>Nitrospiria</taxon>
        <taxon>Nitrospirales</taxon>
        <taxon>Nitrospiraceae</taxon>
        <taxon>Nitrospira</taxon>
    </lineage>
</organism>
<keyword evidence="2" id="KW-0520">NAD</keyword>
<dbReference type="EMBL" id="CP047423">
    <property type="protein sequence ID" value="QPD03926.1"/>
    <property type="molecule type" value="Genomic_DNA"/>
</dbReference>
<dbReference type="EC" id="1.1.1.31" evidence="7"/>
<dbReference type="GO" id="GO:0051287">
    <property type="term" value="F:NAD binding"/>
    <property type="evidence" value="ECO:0007669"/>
    <property type="project" value="InterPro"/>
</dbReference>
<dbReference type="InterPro" id="IPR006115">
    <property type="entry name" value="6PGDH_NADP-bd"/>
</dbReference>
<dbReference type="Gene3D" id="1.10.1040.10">
    <property type="entry name" value="N-(1-d-carboxylethyl)-l-norvaline Dehydrogenase, domain 2"/>
    <property type="match status" value="1"/>
</dbReference>
<dbReference type="InterPro" id="IPR008927">
    <property type="entry name" value="6-PGluconate_DH-like_C_sf"/>
</dbReference>
<proteinExistence type="predicted"/>
<dbReference type="GO" id="GO:0050661">
    <property type="term" value="F:NADP binding"/>
    <property type="evidence" value="ECO:0007669"/>
    <property type="project" value="InterPro"/>
</dbReference>
<feature type="compositionally biased region" description="Polar residues" evidence="4">
    <location>
        <begin position="299"/>
        <end position="320"/>
    </location>
</feature>
<evidence type="ECO:0000256" key="2">
    <source>
        <dbReference type="ARBA" id="ARBA00023027"/>
    </source>
</evidence>
<evidence type="ECO:0000259" key="6">
    <source>
        <dbReference type="Pfam" id="PF14833"/>
    </source>
</evidence>
<reference evidence="7 8" key="1">
    <citation type="journal article" date="2020" name="ISME J.">
        <title>Enrichment and physiological characterization of a novel comammox Nitrospira indicates ammonium inhibition of complete nitrification.</title>
        <authorList>
            <person name="Sakoula D."/>
            <person name="Koch H."/>
            <person name="Frank J."/>
            <person name="Jetten M.S.M."/>
            <person name="van Kessel M.A.H.J."/>
            <person name="Lucker S."/>
        </authorList>
    </citation>
    <scope>NUCLEOTIDE SEQUENCE [LARGE SCALE GENOMIC DNA]</scope>
    <source>
        <strain evidence="7">Comreactor17</strain>
    </source>
</reference>
<protein>
    <submittedName>
        <fullName evidence="7">Putative 3-hydroxyisobutyrate dehydrogenase</fullName>
        <ecNumber evidence="7">1.1.1.31</ecNumber>
    </submittedName>
</protein>
<evidence type="ECO:0000256" key="4">
    <source>
        <dbReference type="SAM" id="MobiDB-lite"/>
    </source>
</evidence>
<feature type="region of interest" description="Disordered" evidence="4">
    <location>
        <begin position="297"/>
        <end position="320"/>
    </location>
</feature>
<dbReference type="Gene3D" id="3.40.50.720">
    <property type="entry name" value="NAD(P)-binding Rossmann-like Domain"/>
    <property type="match status" value="1"/>
</dbReference>
<dbReference type="InterPro" id="IPR051265">
    <property type="entry name" value="HIBADH-related_NP60_sf"/>
</dbReference>
<dbReference type="Proteomes" id="UP000593737">
    <property type="component" value="Chromosome"/>
</dbReference>
<feature type="domain" description="6-phosphogluconate dehydrogenase NADP-binding" evidence="5">
    <location>
        <begin position="7"/>
        <end position="169"/>
    </location>
</feature>
<dbReference type="GO" id="GO:0008442">
    <property type="term" value="F:3-hydroxyisobutyrate dehydrogenase activity"/>
    <property type="evidence" value="ECO:0007669"/>
    <property type="project" value="UniProtKB-EC"/>
</dbReference>
<dbReference type="InterPro" id="IPR015815">
    <property type="entry name" value="HIBADH-related"/>
</dbReference>
<dbReference type="InterPro" id="IPR036291">
    <property type="entry name" value="NAD(P)-bd_dom_sf"/>
</dbReference>
<dbReference type="PANTHER" id="PTHR43580:SF2">
    <property type="entry name" value="CYTOKINE-LIKE NUCLEAR FACTOR N-PAC"/>
    <property type="match status" value="1"/>
</dbReference>
<accession>A0A7S8FDR4</accession>
<dbReference type="KEGG" id="nkf:Nkreftii_001700"/>
<dbReference type="AlphaFoldDB" id="A0A7S8FDR4"/>
<feature type="active site" evidence="3">
    <location>
        <position position="178"/>
    </location>
</feature>
<dbReference type="PANTHER" id="PTHR43580">
    <property type="entry name" value="OXIDOREDUCTASE GLYR1-RELATED"/>
    <property type="match status" value="1"/>
</dbReference>
<name>A0A7S8FDR4_9BACT</name>